<protein>
    <submittedName>
        <fullName evidence="1">Uncharacterized protein</fullName>
    </submittedName>
</protein>
<evidence type="ECO:0000313" key="2">
    <source>
        <dbReference type="Proteomes" id="UP000518266"/>
    </source>
</evidence>
<accession>A0A7J5YY59</accession>
<gene>
    <name evidence="1" type="ORF">F7725_014449</name>
</gene>
<comment type="caution">
    <text evidence="1">The sequence shown here is derived from an EMBL/GenBank/DDBJ whole genome shotgun (WGS) entry which is preliminary data.</text>
</comment>
<dbReference type="AlphaFoldDB" id="A0A7J5YY59"/>
<dbReference type="EMBL" id="JAAKFY010000008">
    <property type="protein sequence ID" value="KAF3853761.1"/>
    <property type="molecule type" value="Genomic_DNA"/>
</dbReference>
<name>A0A7J5YY59_DISMA</name>
<dbReference type="Proteomes" id="UP000518266">
    <property type="component" value="Unassembled WGS sequence"/>
</dbReference>
<reference evidence="1 2" key="1">
    <citation type="submission" date="2020-03" db="EMBL/GenBank/DDBJ databases">
        <title>Dissostichus mawsoni Genome sequencing and assembly.</title>
        <authorList>
            <person name="Park H."/>
        </authorList>
    </citation>
    <scope>NUCLEOTIDE SEQUENCE [LARGE SCALE GENOMIC DNA]</scope>
    <source>
        <strain evidence="1">DM0001</strain>
        <tissue evidence="1">Muscle</tissue>
    </source>
</reference>
<sequence length="444" mass="49096">MVSSYLPMRSLTFLYTWVSLGSSNLTHTALGALMGVAGKLLEDAGHCCDCHLRERNIGNSQVRYVLSIQKGQHASSSKKAVLHDSKTQQQLLPANHNTLYRPHSVLVVNSLYWSIRFFINDGIQVSLVCVCMYLITSKNKKSDNAPAHWLLSRHVGLDSLQLRVQEAGQQLENKVLLLLIGHVPTHTQVCHISSFAPVLETERERGFSQKVSEGEEVRIKASRGAAVLGGIDEGQRPECVLQQTAGKCVRLFAAQTHTQHRILSRSPWYFNSCSPSTRDGVNSGGQAQLHQALQLVLGICLHLISCLFQEGADEQSTKGTSVLKVAMNWNVIWTEKDNGELLFIINTSMTHHALAEVIGVNPRQRAHEQGEHVRTALWVMVGWGDQAASHADHAAESGGEGVRLRQGLHRCVHPFKHKIPGGKFKYVMTEQFKGVTEGQCMVVS</sequence>
<organism evidence="1 2">
    <name type="scientific">Dissostichus mawsoni</name>
    <name type="common">Antarctic cod</name>
    <dbReference type="NCBI Taxonomy" id="36200"/>
    <lineage>
        <taxon>Eukaryota</taxon>
        <taxon>Metazoa</taxon>
        <taxon>Chordata</taxon>
        <taxon>Craniata</taxon>
        <taxon>Vertebrata</taxon>
        <taxon>Euteleostomi</taxon>
        <taxon>Actinopterygii</taxon>
        <taxon>Neopterygii</taxon>
        <taxon>Teleostei</taxon>
        <taxon>Neoteleostei</taxon>
        <taxon>Acanthomorphata</taxon>
        <taxon>Eupercaria</taxon>
        <taxon>Perciformes</taxon>
        <taxon>Notothenioidei</taxon>
        <taxon>Nototheniidae</taxon>
        <taxon>Dissostichus</taxon>
    </lineage>
</organism>
<evidence type="ECO:0000313" key="1">
    <source>
        <dbReference type="EMBL" id="KAF3853761.1"/>
    </source>
</evidence>
<keyword evidence="2" id="KW-1185">Reference proteome</keyword>
<proteinExistence type="predicted"/>